<dbReference type="EMBL" id="CYHE01000001">
    <property type="protein sequence ID" value="CUA91713.1"/>
    <property type="molecule type" value="Genomic_DNA"/>
</dbReference>
<dbReference type="RefSeq" id="WP_055453846.1">
    <property type="nucleotide sequence ID" value="NZ_CYHE01000001.1"/>
</dbReference>
<keyword evidence="3" id="KW-1185">Reference proteome</keyword>
<evidence type="ECO:0000313" key="3">
    <source>
        <dbReference type="Proteomes" id="UP000183900"/>
    </source>
</evidence>
<keyword evidence="1" id="KW-0732">Signal</keyword>
<reference evidence="3" key="1">
    <citation type="submission" date="2015-08" db="EMBL/GenBank/DDBJ databases">
        <authorList>
            <person name="Varghese N."/>
        </authorList>
    </citation>
    <scope>NUCLEOTIDE SEQUENCE [LARGE SCALE GENOMIC DNA]</scope>
    <source>
        <strain evidence="3">DSM 23407</strain>
    </source>
</reference>
<accession>A0A0K6HLP7</accession>
<dbReference type="OrthoDB" id="5540942at2"/>
<sequence length="166" mass="18322">MRSFQSPGAKLRRLLAATLFRAVLPLCLASSALLPALMTAPAMAEKAYEPGRGSEERTAILDPARPVMEVRVGAPVEFSVRHMRVADGWAFAILDPQRPGGKPIDLSKTLIAEEMEYRDGPGLFVLQREVDGYWYVVDFAIGPTDVFWLGQPLYEQLPKGLLPVIN</sequence>
<name>A0A0K6HLP7_9HYPH</name>
<evidence type="ECO:0000313" key="2">
    <source>
        <dbReference type="EMBL" id="CUA91713.1"/>
    </source>
</evidence>
<feature type="chain" id="PRO_5005504650" evidence="1">
    <location>
        <begin position="45"/>
        <end position="166"/>
    </location>
</feature>
<evidence type="ECO:0000256" key="1">
    <source>
        <dbReference type="SAM" id="SignalP"/>
    </source>
</evidence>
<protein>
    <submittedName>
        <fullName evidence="2">Uncharacterized protein</fullName>
    </submittedName>
</protein>
<dbReference type="Proteomes" id="UP000183900">
    <property type="component" value="Unassembled WGS sequence"/>
</dbReference>
<dbReference type="AlphaFoldDB" id="A0A0K6HLP7"/>
<proteinExistence type="predicted"/>
<feature type="signal peptide" evidence="1">
    <location>
        <begin position="1"/>
        <end position="44"/>
    </location>
</feature>
<organism evidence="2 3">
    <name type="scientific">Pannonibacter indicus</name>
    <dbReference type="NCBI Taxonomy" id="466044"/>
    <lineage>
        <taxon>Bacteria</taxon>
        <taxon>Pseudomonadati</taxon>
        <taxon>Pseudomonadota</taxon>
        <taxon>Alphaproteobacteria</taxon>
        <taxon>Hyphomicrobiales</taxon>
        <taxon>Stappiaceae</taxon>
        <taxon>Pannonibacter</taxon>
    </lineage>
</organism>
<gene>
    <name evidence="2" type="ORF">Ga0061067_10146</name>
</gene>